<comment type="caution">
    <text evidence="4">Lacks conserved residue(s) required for the propagation of feature annotation.</text>
</comment>
<dbReference type="SUPFAM" id="SSF51306">
    <property type="entry name" value="LexA/Signal peptidase"/>
    <property type="match status" value="1"/>
</dbReference>
<keyword evidence="4" id="KW-0645">Protease</keyword>
<evidence type="ECO:0000256" key="3">
    <source>
        <dbReference type="PIRSR" id="PIRSR600223-1"/>
    </source>
</evidence>
<keyword evidence="4" id="KW-0378">Hydrolase</keyword>
<dbReference type="AlphaFoldDB" id="A0A160P5A9"/>
<evidence type="ECO:0000256" key="5">
    <source>
        <dbReference type="SAM" id="MobiDB-lite"/>
    </source>
</evidence>
<dbReference type="GO" id="GO:0009003">
    <property type="term" value="F:signal peptidase activity"/>
    <property type="evidence" value="ECO:0007669"/>
    <property type="project" value="UniProtKB-EC"/>
</dbReference>
<name>A0A160P5A9_STRLU</name>
<dbReference type="EC" id="3.4.21.89" evidence="4"/>
<dbReference type="Proteomes" id="UP000217676">
    <property type="component" value="Chromosome"/>
</dbReference>
<keyword evidence="4" id="KW-0472">Membrane</keyword>
<proteinExistence type="inferred from homology"/>
<dbReference type="PANTHER" id="PTHR43390:SF1">
    <property type="entry name" value="CHLOROPLAST PROCESSING PEPTIDASE"/>
    <property type="match status" value="1"/>
</dbReference>
<dbReference type="InterPro" id="IPR036286">
    <property type="entry name" value="LexA/Signal_pep-like_sf"/>
</dbReference>
<dbReference type="Gene3D" id="2.10.109.10">
    <property type="entry name" value="Umud Fragment, subunit A"/>
    <property type="match status" value="1"/>
</dbReference>
<comment type="subcellular location">
    <subcellularLocation>
        <location evidence="1">Cell membrane</location>
        <topology evidence="1">Single-pass type II membrane protein</topology>
    </subcellularLocation>
    <subcellularLocation>
        <location evidence="4">Membrane</location>
        <topology evidence="4">Single-pass type II membrane protein</topology>
    </subcellularLocation>
</comment>
<feature type="transmembrane region" description="Helical" evidence="4">
    <location>
        <begin position="227"/>
        <end position="247"/>
    </location>
</feature>
<dbReference type="PRINTS" id="PR00727">
    <property type="entry name" value="LEADERPTASE"/>
</dbReference>
<comment type="similarity">
    <text evidence="2 4">Belongs to the peptidase S26 family.</text>
</comment>
<gene>
    <name evidence="7" type="ORF">SLA_5501</name>
</gene>
<comment type="catalytic activity">
    <reaction evidence="4">
        <text>Cleavage of hydrophobic, N-terminal signal or leader sequences from secreted and periplasmic proteins.</text>
        <dbReference type="EC" id="3.4.21.89"/>
    </reaction>
</comment>
<dbReference type="InterPro" id="IPR000223">
    <property type="entry name" value="Pept_S26A_signal_pept_1"/>
</dbReference>
<dbReference type="GO" id="GO:0004252">
    <property type="term" value="F:serine-type endopeptidase activity"/>
    <property type="evidence" value="ECO:0007669"/>
    <property type="project" value="InterPro"/>
</dbReference>
<evidence type="ECO:0000313" key="7">
    <source>
        <dbReference type="EMBL" id="BAU86374.1"/>
    </source>
</evidence>
<reference evidence="7 8" key="1">
    <citation type="journal article" date="2016" name="Genome Announc.">
        <title>Complete Genome Sequence of Thiostrepton-Producing Streptomyces laurentii ATCC 31255.</title>
        <authorList>
            <person name="Doi K."/>
            <person name="Fujino Y."/>
            <person name="Nagayoshi Y."/>
            <person name="Ohshima T."/>
            <person name="Ogata S."/>
        </authorList>
    </citation>
    <scope>NUCLEOTIDE SEQUENCE [LARGE SCALE GENOMIC DNA]</scope>
    <source>
        <strain evidence="7 8">ATCC 31255</strain>
    </source>
</reference>
<dbReference type="PANTHER" id="PTHR43390">
    <property type="entry name" value="SIGNAL PEPTIDASE I"/>
    <property type="match status" value="1"/>
</dbReference>
<keyword evidence="4" id="KW-0812">Transmembrane</keyword>
<dbReference type="CDD" id="cd06530">
    <property type="entry name" value="S26_SPase_I"/>
    <property type="match status" value="1"/>
</dbReference>
<protein>
    <recommendedName>
        <fullName evidence="4">Signal peptidase I</fullName>
        <ecNumber evidence="4">3.4.21.89</ecNumber>
    </recommendedName>
</protein>
<dbReference type="KEGG" id="slau:SLA_5501"/>
<feature type="region of interest" description="Disordered" evidence="5">
    <location>
        <begin position="254"/>
        <end position="273"/>
    </location>
</feature>
<dbReference type="Pfam" id="PF10502">
    <property type="entry name" value="Peptidase_S26"/>
    <property type="match status" value="1"/>
</dbReference>
<evidence type="ECO:0000313" key="8">
    <source>
        <dbReference type="Proteomes" id="UP000217676"/>
    </source>
</evidence>
<dbReference type="GO" id="GO:0005886">
    <property type="term" value="C:plasma membrane"/>
    <property type="evidence" value="ECO:0007669"/>
    <property type="project" value="UniProtKB-SubCell"/>
</dbReference>
<keyword evidence="4" id="KW-1133">Transmembrane helix</keyword>
<evidence type="ECO:0000259" key="6">
    <source>
        <dbReference type="Pfam" id="PF10502"/>
    </source>
</evidence>
<dbReference type="GO" id="GO:0006465">
    <property type="term" value="P:signal peptide processing"/>
    <property type="evidence" value="ECO:0007669"/>
    <property type="project" value="InterPro"/>
</dbReference>
<evidence type="ECO:0000256" key="1">
    <source>
        <dbReference type="ARBA" id="ARBA00004401"/>
    </source>
</evidence>
<feature type="domain" description="Peptidase S26" evidence="6">
    <location>
        <begin position="43"/>
        <end position="199"/>
    </location>
</feature>
<dbReference type="NCBIfam" id="TIGR02227">
    <property type="entry name" value="sigpep_I_bact"/>
    <property type="match status" value="1"/>
</dbReference>
<feature type="active site" evidence="3">
    <location>
        <position position="109"/>
    </location>
</feature>
<keyword evidence="8" id="KW-1185">Reference proteome</keyword>
<dbReference type="EMBL" id="AP017424">
    <property type="protein sequence ID" value="BAU86374.1"/>
    <property type="molecule type" value="Genomic_DNA"/>
</dbReference>
<feature type="region of interest" description="Disordered" evidence="5">
    <location>
        <begin position="1"/>
        <end position="29"/>
    </location>
</feature>
<dbReference type="InterPro" id="IPR019533">
    <property type="entry name" value="Peptidase_S26"/>
</dbReference>
<organism evidence="7 8">
    <name type="scientific">Streptomyces laurentii</name>
    <dbReference type="NCBI Taxonomy" id="39478"/>
    <lineage>
        <taxon>Bacteria</taxon>
        <taxon>Bacillati</taxon>
        <taxon>Actinomycetota</taxon>
        <taxon>Actinomycetes</taxon>
        <taxon>Kitasatosporales</taxon>
        <taxon>Streptomycetaceae</taxon>
        <taxon>Streptomyces</taxon>
    </lineage>
</organism>
<feature type="transmembrane region" description="Helical" evidence="4">
    <location>
        <begin position="35"/>
        <end position="59"/>
    </location>
</feature>
<feature type="compositionally biased region" description="Basic and acidic residues" evidence="5">
    <location>
        <begin position="262"/>
        <end position="273"/>
    </location>
</feature>
<feature type="active site" evidence="3">
    <location>
        <position position="68"/>
    </location>
</feature>
<evidence type="ECO:0000256" key="4">
    <source>
        <dbReference type="RuleBase" id="RU362042"/>
    </source>
</evidence>
<evidence type="ECO:0000256" key="2">
    <source>
        <dbReference type="ARBA" id="ARBA00009370"/>
    </source>
</evidence>
<sequence>MSDTPRTSAAPRTVAPARASAPPRTKNGPGRLGNVLSGLVVAVGCVLFLGGFALAAVLYRPYSVPTDSMTPTLDVGSKILAQRVDGTDLRRGDVVVFDDPLWGDATMVKRIVAIGGDTVACCGTDGRLTINGTPVDEPYLAAGTPAAGQPFSVTVPAGKLFLLGDDRRTSLDSRAHLEEAGRGTVSASSVTARVDAVVWPAKGLLASPTGFAALPGGTSRPGPVMPLFYAIVAGCVLILAGAAYGPLARFLGPKKTAGQGRTTERPGKDAVRT</sequence>
<accession>A0A160P5A9</accession>